<name>Q9K7I2_HALH5</name>
<feature type="domain" description="NAD-dependent epimerase/dehydratase" evidence="2">
    <location>
        <begin position="5"/>
        <end position="237"/>
    </location>
</feature>
<dbReference type="eggNOG" id="COG1087">
    <property type="taxonomic scope" value="Bacteria"/>
</dbReference>
<dbReference type="InterPro" id="IPR001509">
    <property type="entry name" value="Epimerase_deHydtase"/>
</dbReference>
<dbReference type="HOGENOM" id="CLU_007383_1_7_9"/>
<reference evidence="3 4" key="1">
    <citation type="journal article" date="2000" name="Nucleic Acids Res.">
        <title>Complete genome sequence of the alkaliphilic bacterium Bacillus halodurans and genomic sequence comparison with Bacillus subtilis.</title>
        <authorList>
            <person name="Takami H."/>
            <person name="Nakasone K."/>
            <person name="Takaki Y."/>
            <person name="Maeno G."/>
            <person name="Sasaki R."/>
            <person name="Masui N."/>
            <person name="Fuji F."/>
            <person name="Hirama C."/>
            <person name="Nakamura Y."/>
            <person name="Ogasawara N."/>
            <person name="Kuhara S."/>
            <person name="Horikoshi K."/>
        </authorList>
    </citation>
    <scope>NUCLEOTIDE SEQUENCE [LARGE SCALE GENOMIC DNA]</scope>
    <source>
        <strain evidence="4">ATCC BAA-125 / DSM 18197 / FERM 7344 / JCM 9153 / C-125</strain>
    </source>
</reference>
<protein>
    <submittedName>
        <fullName evidence="3">UDP-glucose 4-epimerase</fullName>
    </submittedName>
</protein>
<dbReference type="KEGG" id="bha:BH3379"/>
<proteinExistence type="inferred from homology"/>
<dbReference type="RefSeq" id="WP_010899520.1">
    <property type="nucleotide sequence ID" value="NC_002570.2"/>
</dbReference>
<gene>
    <name evidence="3" type="ordered locus">BH3379</name>
</gene>
<evidence type="ECO:0000313" key="3">
    <source>
        <dbReference type="EMBL" id="BAB07098.1"/>
    </source>
</evidence>
<dbReference type="STRING" id="272558.gene:10729292"/>
<accession>Q9K7I2</accession>
<dbReference type="Gene3D" id="3.40.50.720">
    <property type="entry name" value="NAD(P)-binding Rossmann-like Domain"/>
    <property type="match status" value="1"/>
</dbReference>
<evidence type="ECO:0000313" key="4">
    <source>
        <dbReference type="Proteomes" id="UP000001258"/>
    </source>
</evidence>
<evidence type="ECO:0000256" key="1">
    <source>
        <dbReference type="ARBA" id="ARBA00007637"/>
    </source>
</evidence>
<keyword evidence="4" id="KW-1185">Reference proteome</keyword>
<dbReference type="Pfam" id="PF01370">
    <property type="entry name" value="Epimerase"/>
    <property type="match status" value="1"/>
</dbReference>
<dbReference type="Proteomes" id="UP000001258">
    <property type="component" value="Chromosome"/>
</dbReference>
<dbReference type="InterPro" id="IPR036291">
    <property type="entry name" value="NAD(P)-bd_dom_sf"/>
</dbReference>
<dbReference type="SUPFAM" id="SSF51735">
    <property type="entry name" value="NAD(P)-binding Rossmann-fold domains"/>
    <property type="match status" value="1"/>
</dbReference>
<dbReference type="PIR" id="C84072">
    <property type="entry name" value="C84072"/>
</dbReference>
<dbReference type="EMBL" id="BA000004">
    <property type="protein sequence ID" value="BAB07098.1"/>
    <property type="molecule type" value="Genomic_DNA"/>
</dbReference>
<dbReference type="PANTHER" id="PTHR43000">
    <property type="entry name" value="DTDP-D-GLUCOSE 4,6-DEHYDRATASE-RELATED"/>
    <property type="match status" value="1"/>
</dbReference>
<dbReference type="OrthoDB" id="9771073at2"/>
<dbReference type="AlphaFoldDB" id="Q9K7I2"/>
<sequence length="308" mass="34501">MTKKVLVTGGAGFIGSHIVELLLNKGYEVVVVDNLTTGQFENISSFNVPFYKTDIVSSELKDIFSKEKPNYVIHHAAQVDVTKSINLPTYDAETNIIGTINLLSCCCQYEVDKVIYASSCAVYGDTGDSSITEDFPIQPISFYGISKSVPEMYIRQFHDLYGLKYTIFRYANVYGPRQTSKGEGGVISIFTTKALKREQPIIYGNGEQTRDFIYVEDIAKANALALDIGDNEIFNIGTNQKTSINELYNKVNVVRPFAPSAKYTSPREGDILHSRLSYVKAKKILGWKPSVSLERGIQETLKYYEQKI</sequence>
<evidence type="ECO:0000259" key="2">
    <source>
        <dbReference type="Pfam" id="PF01370"/>
    </source>
</evidence>
<organism evidence="3 4">
    <name type="scientific">Halalkalibacterium halodurans (strain ATCC BAA-125 / DSM 18197 / FERM 7344 / JCM 9153 / C-125)</name>
    <name type="common">Bacillus halodurans</name>
    <dbReference type="NCBI Taxonomy" id="272558"/>
    <lineage>
        <taxon>Bacteria</taxon>
        <taxon>Bacillati</taxon>
        <taxon>Bacillota</taxon>
        <taxon>Bacilli</taxon>
        <taxon>Bacillales</taxon>
        <taxon>Bacillaceae</taxon>
        <taxon>Halalkalibacterium (ex Joshi et al. 2022)</taxon>
    </lineage>
</organism>
<comment type="similarity">
    <text evidence="1">Belongs to the NAD(P)-dependent epimerase/dehydratase family.</text>
</comment>